<dbReference type="PANTHER" id="PTHR38765:SF1">
    <property type="entry name" value="DUF484 DOMAIN-CONTAINING PROTEIN"/>
    <property type="match status" value="1"/>
</dbReference>
<dbReference type="Pfam" id="PF04340">
    <property type="entry name" value="DUF484"/>
    <property type="match status" value="1"/>
</dbReference>
<gene>
    <name evidence="3" type="ordered locus">Deba_1548</name>
</gene>
<dbReference type="KEGG" id="dbr:Deba_1548"/>
<keyword evidence="4" id="KW-1185">Reference proteome</keyword>
<dbReference type="GO" id="GO:0000155">
    <property type="term" value="F:phosphorelay sensor kinase activity"/>
    <property type="evidence" value="ECO:0007669"/>
    <property type="project" value="InterPro"/>
</dbReference>
<protein>
    <recommendedName>
        <fullName evidence="2">histidine kinase</fullName>
        <ecNumber evidence="2">2.7.13.3</ecNumber>
    </recommendedName>
</protein>
<dbReference type="SUPFAM" id="SSF55781">
    <property type="entry name" value="GAF domain-like"/>
    <property type="match status" value="1"/>
</dbReference>
<dbReference type="eggNOG" id="COG3159">
    <property type="taxonomic scope" value="Bacteria"/>
</dbReference>
<name>E1QH73_DESB2</name>
<dbReference type="EMBL" id="CP002085">
    <property type="protein sequence ID" value="ADK84916.1"/>
    <property type="molecule type" value="Genomic_DNA"/>
</dbReference>
<dbReference type="AlphaFoldDB" id="E1QH73"/>
<dbReference type="Proteomes" id="UP000009047">
    <property type="component" value="Chromosome"/>
</dbReference>
<reference evidence="3 4" key="1">
    <citation type="journal article" date="2010" name="Stand. Genomic Sci.">
        <title>Complete genome sequence of Desulfarculus baarsii type strain (2st14).</title>
        <authorList>
            <person name="Sun H."/>
            <person name="Spring S."/>
            <person name="Lapidus A."/>
            <person name="Davenport K."/>
            <person name="Del Rio T.G."/>
            <person name="Tice H."/>
            <person name="Nolan M."/>
            <person name="Copeland A."/>
            <person name="Cheng J.F."/>
            <person name="Lucas S."/>
            <person name="Tapia R."/>
            <person name="Goodwin L."/>
            <person name="Pitluck S."/>
            <person name="Ivanova N."/>
            <person name="Pagani I."/>
            <person name="Mavromatis K."/>
            <person name="Ovchinnikova G."/>
            <person name="Pati A."/>
            <person name="Chen A."/>
            <person name="Palaniappan K."/>
            <person name="Hauser L."/>
            <person name="Chang Y.J."/>
            <person name="Jeffries C.D."/>
            <person name="Detter J.C."/>
            <person name="Han C."/>
            <person name="Rohde M."/>
            <person name="Brambilla E."/>
            <person name="Goker M."/>
            <person name="Woyke T."/>
            <person name="Bristow J."/>
            <person name="Eisen J.A."/>
            <person name="Markowitz V."/>
            <person name="Hugenholtz P."/>
            <person name="Kyrpides N.C."/>
            <person name="Klenk H.P."/>
            <person name="Land M."/>
        </authorList>
    </citation>
    <scope>NUCLEOTIDE SEQUENCE [LARGE SCALE GENOMIC DNA]</scope>
    <source>
        <strain evidence="4">ATCC 33931 / DSM 2075 / LMG 7858 / VKM B-1802 / 2st14</strain>
    </source>
</reference>
<dbReference type="InterPro" id="IPR003661">
    <property type="entry name" value="HisK_dim/P_dom"/>
</dbReference>
<evidence type="ECO:0000313" key="4">
    <source>
        <dbReference type="Proteomes" id="UP000009047"/>
    </source>
</evidence>
<dbReference type="CDD" id="cd00082">
    <property type="entry name" value="HisKA"/>
    <property type="match status" value="1"/>
</dbReference>
<comment type="catalytic activity">
    <reaction evidence="1">
        <text>ATP + protein L-histidine = ADP + protein N-phospho-L-histidine.</text>
        <dbReference type="EC" id="2.7.13.3"/>
    </reaction>
</comment>
<evidence type="ECO:0000256" key="2">
    <source>
        <dbReference type="ARBA" id="ARBA00012438"/>
    </source>
</evidence>
<dbReference type="RefSeq" id="WP_013258369.1">
    <property type="nucleotide sequence ID" value="NC_014365.1"/>
</dbReference>
<proteinExistence type="predicted"/>
<dbReference type="OrthoDB" id="5511288at2"/>
<dbReference type="InterPro" id="IPR007435">
    <property type="entry name" value="DUF484"/>
</dbReference>
<sequence>MNGPPDIGALLEQARRNEEILRRTDQLEEFLLSPRALRPLLEGLCQRVAAIYGLDAVSLALADDHAGLRLALEADGPQALPAGCFHCARVELRMLVGDLERPLLSNRASDEALRFLFGQRGGLCSAAVLPLWSRGRWLGSLNLGSTSPERYHQGLETHFVRRLAAKTAHSLDAAVLYEQNRLFERREAAMEMAGAACHELAQPLTALALRLETLMRGLPEGDPLRGQMNSLTAEVDRVGELLRKISEVNRYVTKPYAQGLRIIDLRAASAAGKPSTPPEEA</sequence>
<dbReference type="SUPFAM" id="SSF47384">
    <property type="entry name" value="Homodimeric domain of signal transducing histidine kinase"/>
    <property type="match status" value="1"/>
</dbReference>
<dbReference type="Gene3D" id="3.30.450.40">
    <property type="match status" value="1"/>
</dbReference>
<accession>E1QH73</accession>
<dbReference type="PANTHER" id="PTHR38765">
    <property type="entry name" value="DUF484 DOMAIN-CONTAINING PROTEIN"/>
    <property type="match status" value="1"/>
</dbReference>
<dbReference type="EC" id="2.7.13.3" evidence="2"/>
<dbReference type="InterPro" id="IPR029016">
    <property type="entry name" value="GAF-like_dom_sf"/>
</dbReference>
<evidence type="ECO:0000256" key="1">
    <source>
        <dbReference type="ARBA" id="ARBA00000085"/>
    </source>
</evidence>
<dbReference type="STRING" id="644282.Deba_1548"/>
<dbReference type="HOGENOM" id="CLU_989464_0_0_7"/>
<organism evidence="3 4">
    <name type="scientific">Desulfarculus baarsii (strain ATCC 33931 / DSM 2075 / LMG 7858 / VKM B-1802 / 2st14)</name>
    <dbReference type="NCBI Taxonomy" id="644282"/>
    <lineage>
        <taxon>Bacteria</taxon>
        <taxon>Pseudomonadati</taxon>
        <taxon>Thermodesulfobacteriota</taxon>
        <taxon>Desulfarculia</taxon>
        <taxon>Desulfarculales</taxon>
        <taxon>Desulfarculaceae</taxon>
        <taxon>Desulfarculus</taxon>
    </lineage>
</organism>
<evidence type="ECO:0000313" key="3">
    <source>
        <dbReference type="EMBL" id="ADK84916.1"/>
    </source>
</evidence>
<dbReference type="InterPro" id="IPR036097">
    <property type="entry name" value="HisK_dim/P_sf"/>
</dbReference>